<dbReference type="InterPro" id="IPR007197">
    <property type="entry name" value="rSAM"/>
</dbReference>
<dbReference type="SFLD" id="SFLDS00029">
    <property type="entry name" value="Radical_SAM"/>
    <property type="match status" value="1"/>
</dbReference>
<comment type="cofactor">
    <cofactor evidence="1">
        <name>[4Fe-4S] cluster</name>
        <dbReference type="ChEBI" id="CHEBI:49883"/>
    </cofactor>
</comment>
<dbReference type="Pfam" id="PF04055">
    <property type="entry name" value="Radical_SAM"/>
    <property type="match status" value="1"/>
</dbReference>
<dbReference type="InterPro" id="IPR051198">
    <property type="entry name" value="BchE-like"/>
</dbReference>
<accession>A0A6N2SIQ5</accession>
<evidence type="ECO:0000313" key="8">
    <source>
        <dbReference type="EMBL" id="VYS92458.1"/>
    </source>
</evidence>
<proteinExistence type="predicted"/>
<protein>
    <submittedName>
        <fullName evidence="8">Coproporphyrinogen III oxidase</fullName>
    </submittedName>
</protein>
<feature type="domain" description="Radical SAM core" evidence="7">
    <location>
        <begin position="171"/>
        <end position="408"/>
    </location>
</feature>
<keyword evidence="5" id="KW-0411">Iron-sulfur</keyword>
<evidence type="ECO:0000256" key="4">
    <source>
        <dbReference type="ARBA" id="ARBA00023004"/>
    </source>
</evidence>
<dbReference type="AlphaFoldDB" id="A0A6N2SIQ5"/>
<evidence type="ECO:0000259" key="7">
    <source>
        <dbReference type="PROSITE" id="PS51918"/>
    </source>
</evidence>
<organism evidence="8">
    <name type="scientific">uncultured Anaerotruncus sp</name>
    <dbReference type="NCBI Taxonomy" id="905011"/>
    <lineage>
        <taxon>Bacteria</taxon>
        <taxon>Bacillati</taxon>
        <taxon>Bacillota</taxon>
        <taxon>Clostridia</taxon>
        <taxon>Eubacteriales</taxon>
        <taxon>Oscillospiraceae</taxon>
        <taxon>Anaerotruncus</taxon>
        <taxon>environmental samples</taxon>
    </lineage>
</organism>
<dbReference type="GO" id="GO:0031419">
    <property type="term" value="F:cobalamin binding"/>
    <property type="evidence" value="ECO:0007669"/>
    <property type="project" value="InterPro"/>
</dbReference>
<dbReference type="SUPFAM" id="SSF52242">
    <property type="entry name" value="Cobalamin (vitamin B12)-binding domain"/>
    <property type="match status" value="1"/>
</dbReference>
<reference evidence="8" key="1">
    <citation type="submission" date="2019-11" db="EMBL/GenBank/DDBJ databases">
        <authorList>
            <person name="Feng L."/>
        </authorList>
    </citation>
    <scope>NUCLEOTIDE SEQUENCE</scope>
    <source>
        <strain evidence="8">AundefinedLFYP135</strain>
    </source>
</reference>
<evidence type="ECO:0000256" key="1">
    <source>
        <dbReference type="ARBA" id="ARBA00001966"/>
    </source>
</evidence>
<dbReference type="InterPro" id="IPR025288">
    <property type="entry name" value="DUF4080"/>
</dbReference>
<dbReference type="SUPFAM" id="SSF102114">
    <property type="entry name" value="Radical SAM enzymes"/>
    <property type="match status" value="1"/>
</dbReference>
<dbReference type="Pfam" id="PF13311">
    <property type="entry name" value="DUF4080"/>
    <property type="match status" value="1"/>
</dbReference>
<keyword evidence="2" id="KW-0949">S-adenosyl-L-methionine</keyword>
<dbReference type="GO" id="GO:0005829">
    <property type="term" value="C:cytosol"/>
    <property type="evidence" value="ECO:0007669"/>
    <property type="project" value="TreeGrafter"/>
</dbReference>
<gene>
    <name evidence="8" type="ORF">AULFYP135_00936</name>
</gene>
<keyword evidence="3" id="KW-0479">Metal-binding</keyword>
<dbReference type="CDD" id="cd01335">
    <property type="entry name" value="Radical_SAM"/>
    <property type="match status" value="1"/>
</dbReference>
<dbReference type="SFLD" id="SFLDG01123">
    <property type="entry name" value="methyltransferase_(Class_B)"/>
    <property type="match status" value="1"/>
</dbReference>
<dbReference type="InterPro" id="IPR034466">
    <property type="entry name" value="Methyltransferase_Class_B"/>
</dbReference>
<keyword evidence="4" id="KW-0408">Iron</keyword>
<dbReference type="Gene3D" id="3.80.30.20">
    <property type="entry name" value="tm_1862 like domain"/>
    <property type="match status" value="1"/>
</dbReference>
<dbReference type="EMBL" id="CACRSL010000003">
    <property type="protein sequence ID" value="VYS92458.1"/>
    <property type="molecule type" value="Genomic_DNA"/>
</dbReference>
<dbReference type="InterPro" id="IPR036724">
    <property type="entry name" value="Cobalamin-bd_sf"/>
</dbReference>
<dbReference type="Pfam" id="PF02310">
    <property type="entry name" value="B12-binding"/>
    <property type="match status" value="1"/>
</dbReference>
<evidence type="ECO:0000259" key="6">
    <source>
        <dbReference type="PROSITE" id="PS51332"/>
    </source>
</evidence>
<dbReference type="InterPro" id="IPR006638">
    <property type="entry name" value="Elp3/MiaA/NifB-like_rSAM"/>
</dbReference>
<dbReference type="SMART" id="SM00729">
    <property type="entry name" value="Elp3"/>
    <property type="match status" value="1"/>
</dbReference>
<dbReference type="PANTHER" id="PTHR43409">
    <property type="entry name" value="ANAEROBIC MAGNESIUM-PROTOPORPHYRIN IX MONOMETHYL ESTER CYCLASE-RELATED"/>
    <property type="match status" value="1"/>
</dbReference>
<feature type="domain" description="B12-binding" evidence="6">
    <location>
        <begin position="1"/>
        <end position="135"/>
    </location>
</feature>
<dbReference type="Gene3D" id="3.40.50.280">
    <property type="entry name" value="Cobalamin-binding domain"/>
    <property type="match status" value="1"/>
</dbReference>
<dbReference type="CDD" id="cd02068">
    <property type="entry name" value="radical_SAM_B12_BD"/>
    <property type="match status" value="1"/>
</dbReference>
<sequence>MNCLLVAINAKYIHTSLSVRYLAGYSNQVNQQKTQIAEFTINHRPELILEELFRQKPDLLCFSTYLWNVDLVLEIAENFKKVSPSTTIVLGGPEVSFDAKELLEAHPFLDGVLMGEGEASFADLVSKWSQNADFSNVKGFTFTDKNGVKSTPLPPLFDMDLLPFPYGEEELSSGKILYYESSRGCPFNCQYCLSSLDKKVRFRRVDLVLGDLQRFLDAKVKQVKFVDRTFNCKKSHAMAIWTYLAAHDNGVTNFHFELSADLLDEEMLDFLSTVRKGLFQFEIGIQSTNPKTIAAIDRRTDLPELFSIIRRINAPGNIHQHLDLIAGLPYEGLESFERSFNDVYFLAPQQLQLGFLKVLKGSGLHRDRKKYGLVYRSKAPYEILETPWLPFADALKLKEVEEMVELYLNSGRFSHVLEQLMEDFDSPFQFFLQLGEFYHQKGYHLAAHGREEYYTILKEFYEEGGHQLDGQLIQRTRLDNLYHERPRKLPDWAKPDLVQPRREELIAFFTPQRVAQYLPGYEGMDPKEILKQVHVERFAHPQPRTLLFRYDRRDLLGRALAVEIPL</sequence>
<dbReference type="PROSITE" id="PS51918">
    <property type="entry name" value="RADICAL_SAM"/>
    <property type="match status" value="1"/>
</dbReference>
<dbReference type="InterPro" id="IPR006158">
    <property type="entry name" value="Cobalamin-bd"/>
</dbReference>
<dbReference type="PROSITE" id="PS51332">
    <property type="entry name" value="B12_BINDING"/>
    <property type="match status" value="1"/>
</dbReference>
<dbReference type="InterPro" id="IPR058240">
    <property type="entry name" value="rSAM_sf"/>
</dbReference>
<dbReference type="GO" id="GO:0051539">
    <property type="term" value="F:4 iron, 4 sulfur cluster binding"/>
    <property type="evidence" value="ECO:0007669"/>
    <property type="project" value="UniProtKB-KW"/>
</dbReference>
<evidence type="ECO:0000256" key="5">
    <source>
        <dbReference type="ARBA" id="ARBA00023014"/>
    </source>
</evidence>
<dbReference type="SFLD" id="SFLDG01082">
    <property type="entry name" value="B12-binding_domain_containing"/>
    <property type="match status" value="1"/>
</dbReference>
<dbReference type="InterPro" id="IPR023404">
    <property type="entry name" value="rSAM_horseshoe"/>
</dbReference>
<evidence type="ECO:0000256" key="2">
    <source>
        <dbReference type="ARBA" id="ARBA00022691"/>
    </source>
</evidence>
<name>A0A6N2SIQ5_9FIRM</name>
<dbReference type="GO" id="GO:0046872">
    <property type="term" value="F:metal ion binding"/>
    <property type="evidence" value="ECO:0007669"/>
    <property type="project" value="UniProtKB-KW"/>
</dbReference>
<evidence type="ECO:0000256" key="3">
    <source>
        <dbReference type="ARBA" id="ARBA00022723"/>
    </source>
</evidence>
<dbReference type="GO" id="GO:0003824">
    <property type="term" value="F:catalytic activity"/>
    <property type="evidence" value="ECO:0007669"/>
    <property type="project" value="InterPro"/>
</dbReference>
<dbReference type="PANTHER" id="PTHR43409:SF16">
    <property type="entry name" value="SLR0320 PROTEIN"/>
    <property type="match status" value="1"/>
</dbReference>